<dbReference type="GO" id="GO:0016787">
    <property type="term" value="F:hydrolase activity"/>
    <property type="evidence" value="ECO:0007669"/>
    <property type="project" value="InterPro"/>
</dbReference>
<feature type="domain" description="Cell wall hydrolase SleB" evidence="1">
    <location>
        <begin position="118"/>
        <end position="226"/>
    </location>
</feature>
<dbReference type="InterPro" id="IPR042047">
    <property type="entry name" value="SleB_dom1"/>
</dbReference>
<sequence length="347" mass="36992">MRARRAMIAALGGVVLLGLVACTQVPGLRSIFGLGANEPAPVIVPAEQLREVEAMTVDDKSQILVEGSEAEQRNAAIAVSGLPVESAASFVLHGTSGAAYRTALKCMTQAVYYEAAREPLEGRRAVAQVVLNRVRHPAYPNSVCGVVYEGSQRTTGCQFSFTCDGALLRAPMASLWAEAQEVAREALAGRVEASVGTATNYHADYVLPKWAFTLAKIDKIGRHIFYRLHGKWGQRALFTSAYSGVERIPALDYEGLRARLLAASQQLVEPAPAPGLTVPPAVTDRHAANDVGGRIDTTKQWRLSIPDPVSASSKYQSAIAASTLAQSQAVEPAMETASAPSRIVLAR</sequence>
<dbReference type="AlphaFoldDB" id="G6EIT1"/>
<accession>G6EIT1</accession>
<dbReference type="KEGG" id="npn:JI59_03230"/>
<protein>
    <recommendedName>
        <fullName evidence="1">Cell wall hydrolase SleB domain-containing protein</fullName>
    </recommendedName>
</protein>
<evidence type="ECO:0000313" key="3">
    <source>
        <dbReference type="Proteomes" id="UP000004030"/>
    </source>
</evidence>
<dbReference type="STRING" id="1088721.JI59_03230"/>
<dbReference type="RefSeq" id="WP_007015160.1">
    <property type="nucleotide sequence ID" value="NZ_CP009291.1"/>
</dbReference>
<dbReference type="InterPro" id="IPR011105">
    <property type="entry name" value="Cell_wall_hydrolase_SleB"/>
</dbReference>
<keyword evidence="3" id="KW-1185">Reference proteome</keyword>
<organism evidence="2 3">
    <name type="scientific">Novosphingobium pentaromativorans US6-1</name>
    <dbReference type="NCBI Taxonomy" id="1088721"/>
    <lineage>
        <taxon>Bacteria</taxon>
        <taxon>Pseudomonadati</taxon>
        <taxon>Pseudomonadota</taxon>
        <taxon>Alphaproteobacteria</taxon>
        <taxon>Sphingomonadales</taxon>
        <taxon>Sphingomonadaceae</taxon>
        <taxon>Novosphingobium</taxon>
    </lineage>
</organism>
<dbReference type="PATRIC" id="fig|1088721.3.peg.4190"/>
<reference evidence="2 3" key="1">
    <citation type="journal article" date="2012" name="J. Bacteriol.">
        <title>Genome sequence of benzo(a)pyrene-degrading bacterium Novosphingobium pentaromativorans US6-1.</title>
        <authorList>
            <person name="Luo Y.R."/>
            <person name="Kang S.G."/>
            <person name="Kim S.J."/>
            <person name="Kim M.R."/>
            <person name="Li N."/>
            <person name="Lee J.H."/>
            <person name="Kwon K.K."/>
        </authorList>
    </citation>
    <scope>NUCLEOTIDE SEQUENCE [LARGE SCALE GENOMIC DNA]</scope>
    <source>
        <strain evidence="2 3">US6-1</strain>
    </source>
</reference>
<proteinExistence type="predicted"/>
<dbReference type="PROSITE" id="PS51257">
    <property type="entry name" value="PROKAR_LIPOPROTEIN"/>
    <property type="match status" value="1"/>
</dbReference>
<gene>
    <name evidence="2" type="ORF">NSU_4252</name>
</gene>
<dbReference type="Pfam" id="PF07486">
    <property type="entry name" value="Hydrolase_2"/>
    <property type="match status" value="1"/>
</dbReference>
<dbReference type="Proteomes" id="UP000004030">
    <property type="component" value="Unassembled WGS sequence"/>
</dbReference>
<dbReference type="EMBL" id="AGFM01000065">
    <property type="protein sequence ID" value="EHJ58690.1"/>
    <property type="molecule type" value="Genomic_DNA"/>
</dbReference>
<dbReference type="eggNOG" id="COG3773">
    <property type="taxonomic scope" value="Bacteria"/>
</dbReference>
<comment type="caution">
    <text evidence="2">The sequence shown here is derived from an EMBL/GenBank/DDBJ whole genome shotgun (WGS) entry which is preliminary data.</text>
</comment>
<evidence type="ECO:0000313" key="2">
    <source>
        <dbReference type="EMBL" id="EHJ58690.1"/>
    </source>
</evidence>
<evidence type="ECO:0000259" key="1">
    <source>
        <dbReference type="Pfam" id="PF07486"/>
    </source>
</evidence>
<name>G6EIT1_9SPHN</name>
<dbReference type="Gene3D" id="1.10.10.2520">
    <property type="entry name" value="Cell wall hydrolase SleB, domain 1"/>
    <property type="match status" value="1"/>
</dbReference>